<evidence type="ECO:0000313" key="8">
    <source>
        <dbReference type="EMBL" id="KUJ13941.1"/>
    </source>
</evidence>
<feature type="transmembrane region" description="Helical" evidence="7">
    <location>
        <begin position="205"/>
        <end position="226"/>
    </location>
</feature>
<keyword evidence="3 7" id="KW-0812">Transmembrane</keyword>
<evidence type="ECO:0000256" key="1">
    <source>
        <dbReference type="ARBA" id="ARBA00004141"/>
    </source>
</evidence>
<feature type="transmembrane region" description="Helical" evidence="7">
    <location>
        <begin position="456"/>
        <end position="480"/>
    </location>
</feature>
<name>A0A194X170_MOLSC</name>
<evidence type="ECO:0000256" key="4">
    <source>
        <dbReference type="ARBA" id="ARBA00022989"/>
    </source>
</evidence>
<dbReference type="Gene3D" id="1.10.4160.10">
    <property type="entry name" value="Hydantoin permease"/>
    <property type="match status" value="1"/>
</dbReference>
<evidence type="ECO:0000313" key="9">
    <source>
        <dbReference type="Proteomes" id="UP000070700"/>
    </source>
</evidence>
<feature type="transmembrane region" description="Helical" evidence="7">
    <location>
        <begin position="180"/>
        <end position="199"/>
    </location>
</feature>
<evidence type="ECO:0008006" key="10">
    <source>
        <dbReference type="Google" id="ProtNLM"/>
    </source>
</evidence>
<dbReference type="AlphaFoldDB" id="A0A194X170"/>
<feature type="region of interest" description="Disordered" evidence="6">
    <location>
        <begin position="532"/>
        <end position="555"/>
    </location>
</feature>
<dbReference type="PANTHER" id="PTHR30618:SF0">
    <property type="entry name" value="PURINE-URACIL PERMEASE NCS1"/>
    <property type="match status" value="1"/>
</dbReference>
<comment type="subcellular location">
    <subcellularLocation>
        <location evidence="1">Membrane</location>
        <topology evidence="1">Multi-pass membrane protein</topology>
    </subcellularLocation>
</comment>
<dbReference type="OrthoDB" id="2018619at2759"/>
<dbReference type="InterPro" id="IPR045225">
    <property type="entry name" value="Uracil/uridine/allantoin_perm"/>
</dbReference>
<feature type="transmembrane region" description="Helical" evidence="7">
    <location>
        <begin position="401"/>
        <end position="426"/>
    </location>
</feature>
<accession>A0A194X170</accession>
<dbReference type="GO" id="GO:0005886">
    <property type="term" value="C:plasma membrane"/>
    <property type="evidence" value="ECO:0007669"/>
    <property type="project" value="TreeGrafter"/>
</dbReference>
<gene>
    <name evidence="8" type="ORF">LY89DRAFT_784778</name>
</gene>
<evidence type="ECO:0000256" key="5">
    <source>
        <dbReference type="ARBA" id="ARBA00023136"/>
    </source>
</evidence>
<dbReference type="Pfam" id="PF02133">
    <property type="entry name" value="Transp_cyt_pur"/>
    <property type="match status" value="1"/>
</dbReference>
<dbReference type="EMBL" id="KQ947421">
    <property type="protein sequence ID" value="KUJ13941.1"/>
    <property type="molecule type" value="Genomic_DNA"/>
</dbReference>
<dbReference type="PANTHER" id="PTHR30618">
    <property type="entry name" value="NCS1 FAMILY PURINE/PYRIMIDINE TRANSPORTER"/>
    <property type="match status" value="1"/>
</dbReference>
<feature type="transmembrane region" description="Helical" evidence="7">
    <location>
        <begin position="486"/>
        <end position="505"/>
    </location>
</feature>
<organism evidence="8 9">
    <name type="scientific">Mollisia scopiformis</name>
    <name type="common">Conifer needle endophyte fungus</name>
    <name type="synonym">Phialocephala scopiformis</name>
    <dbReference type="NCBI Taxonomy" id="149040"/>
    <lineage>
        <taxon>Eukaryota</taxon>
        <taxon>Fungi</taxon>
        <taxon>Dikarya</taxon>
        <taxon>Ascomycota</taxon>
        <taxon>Pezizomycotina</taxon>
        <taxon>Leotiomycetes</taxon>
        <taxon>Helotiales</taxon>
        <taxon>Mollisiaceae</taxon>
        <taxon>Mollisia</taxon>
    </lineage>
</organism>
<feature type="transmembrane region" description="Helical" evidence="7">
    <location>
        <begin position="378"/>
        <end position="395"/>
    </location>
</feature>
<dbReference type="GO" id="GO:0015205">
    <property type="term" value="F:nucleobase transmembrane transporter activity"/>
    <property type="evidence" value="ECO:0007669"/>
    <property type="project" value="TreeGrafter"/>
</dbReference>
<proteinExistence type="inferred from homology"/>
<dbReference type="Proteomes" id="UP000070700">
    <property type="component" value="Unassembled WGS sequence"/>
</dbReference>
<protein>
    <recommendedName>
        <fullName evidence="10">Allantoin permease</fullName>
    </recommendedName>
</protein>
<dbReference type="InterPro" id="IPR001248">
    <property type="entry name" value="Pur-cyt_permease"/>
</dbReference>
<evidence type="ECO:0000256" key="6">
    <source>
        <dbReference type="SAM" id="MobiDB-lite"/>
    </source>
</evidence>
<comment type="similarity">
    <text evidence="2">Belongs to the purine-cytosine permease (2.A.39) family.</text>
</comment>
<reference evidence="8 9" key="1">
    <citation type="submission" date="2015-10" db="EMBL/GenBank/DDBJ databases">
        <title>Full genome of DAOMC 229536 Phialocephala scopiformis, a fungal endophyte of spruce producing the potent anti-insectan compound rugulosin.</title>
        <authorList>
            <consortium name="DOE Joint Genome Institute"/>
            <person name="Walker A.K."/>
            <person name="Frasz S.L."/>
            <person name="Seifert K.A."/>
            <person name="Miller J.D."/>
            <person name="Mondo S.J."/>
            <person name="Labutti K."/>
            <person name="Lipzen A."/>
            <person name="Dockter R."/>
            <person name="Kennedy M."/>
            <person name="Grigoriev I.V."/>
            <person name="Spatafora J.W."/>
        </authorList>
    </citation>
    <scope>NUCLEOTIDE SEQUENCE [LARGE SCALE GENOMIC DNA]</scope>
    <source>
        <strain evidence="8 9">CBS 120377</strain>
    </source>
</reference>
<evidence type="ECO:0000256" key="2">
    <source>
        <dbReference type="ARBA" id="ARBA00008974"/>
    </source>
</evidence>
<feature type="transmembrane region" description="Helical" evidence="7">
    <location>
        <begin position="71"/>
        <end position="92"/>
    </location>
</feature>
<dbReference type="GeneID" id="28832544"/>
<dbReference type="KEGG" id="psco:LY89DRAFT_784778"/>
<keyword evidence="4 7" id="KW-1133">Transmembrane helix</keyword>
<sequence length="555" mass="61065">MEKYSASVKNGVTRRIAVVQEALSSKEAFIKAIETQESATGRLEHRNHWKNEDLDISPPSHWTWAWYDYAAFWWSYGFSSGVWSLGSSLVTIGLTSWQVCICVFIGYSLGALGVVLHSRSASTYHFGFQVESLVTCTIWVGVSLIQGGYFVAVCLRCIFGHNFTDIPNHIPASAGINIQQMIALIVIWFGSLPLLSVPIPRIRRIFSIKSFVVPPVTIGLFIYCMLQGKGKGTEFKTTVPMTGSTLAWAMLSGINSVMGKTSTLVVNQPDIARYARTRNTPVWSQALALPIGNTGCAALGIFATAAIKNSWGTALWNPWDLCDEILTRNWTAGTRTWVFIVNAGFVLSQVAGNLGANVIPWGADSMTFLPRFLNIKRGMYLAYILGVCIVPWKILKSASSFLAFLGGYSIFLGPFLGIFITDYFVIHKGNIFIEDLFLENGRYWYHGGVSWRACGAYLIAVVWTLPGFAAIFGNAVPLGWRELYKVSWVFVCAVAGVTYFGLCMIGDFGKEERRMVFEQMYHEGRAIVGEDVEGSAGSSGGSDVEVVGVSAEKKV</sequence>
<feature type="compositionally biased region" description="Low complexity" evidence="6">
    <location>
        <begin position="541"/>
        <end position="555"/>
    </location>
</feature>
<evidence type="ECO:0000256" key="7">
    <source>
        <dbReference type="SAM" id="Phobius"/>
    </source>
</evidence>
<dbReference type="RefSeq" id="XP_018068296.1">
    <property type="nucleotide sequence ID" value="XM_018222818.1"/>
</dbReference>
<feature type="transmembrane region" description="Helical" evidence="7">
    <location>
        <begin position="138"/>
        <end position="159"/>
    </location>
</feature>
<keyword evidence="9" id="KW-1185">Reference proteome</keyword>
<dbReference type="InParanoid" id="A0A194X170"/>
<keyword evidence="5 7" id="KW-0472">Membrane</keyword>
<evidence type="ECO:0000256" key="3">
    <source>
        <dbReference type="ARBA" id="ARBA00022692"/>
    </source>
</evidence>
<feature type="transmembrane region" description="Helical" evidence="7">
    <location>
        <begin position="99"/>
        <end position="118"/>
    </location>
</feature>